<name>A0AAD5I9U4_ACENE</name>
<evidence type="ECO:0000313" key="1">
    <source>
        <dbReference type="EMBL" id="KAI9157025.1"/>
    </source>
</evidence>
<dbReference type="AlphaFoldDB" id="A0AAD5I9U4"/>
<organism evidence="1 2">
    <name type="scientific">Acer negundo</name>
    <name type="common">Box elder</name>
    <dbReference type="NCBI Taxonomy" id="4023"/>
    <lineage>
        <taxon>Eukaryota</taxon>
        <taxon>Viridiplantae</taxon>
        <taxon>Streptophyta</taxon>
        <taxon>Embryophyta</taxon>
        <taxon>Tracheophyta</taxon>
        <taxon>Spermatophyta</taxon>
        <taxon>Magnoliopsida</taxon>
        <taxon>eudicotyledons</taxon>
        <taxon>Gunneridae</taxon>
        <taxon>Pentapetalae</taxon>
        <taxon>rosids</taxon>
        <taxon>malvids</taxon>
        <taxon>Sapindales</taxon>
        <taxon>Sapindaceae</taxon>
        <taxon>Hippocastanoideae</taxon>
        <taxon>Acereae</taxon>
        <taxon>Acer</taxon>
    </lineage>
</organism>
<reference evidence="1" key="2">
    <citation type="submission" date="2023-02" db="EMBL/GenBank/DDBJ databases">
        <authorList>
            <person name="Swenson N.G."/>
            <person name="Wegrzyn J.L."/>
            <person name="Mcevoy S.L."/>
        </authorList>
    </citation>
    <scope>NUCLEOTIDE SEQUENCE</scope>
    <source>
        <strain evidence="1">91603</strain>
        <tissue evidence="1">Leaf</tissue>
    </source>
</reference>
<keyword evidence="2" id="KW-1185">Reference proteome</keyword>
<accession>A0AAD5I9U4</accession>
<sequence length="114" mass="13031">MPKQDAPAKSLQQIGIRAPSQGLIVREKKPQFLKKRKSDQSIVREKKPQFLKKKKSDRNMAAETESKFVQPAIPKFDGHYWSMLMENFLRSKEYWSLVEDGIPAAAEGVVLTEA</sequence>
<evidence type="ECO:0000313" key="2">
    <source>
        <dbReference type="Proteomes" id="UP001064489"/>
    </source>
</evidence>
<protein>
    <submittedName>
        <fullName evidence="1">Uncharacterized protein</fullName>
    </submittedName>
</protein>
<dbReference type="Proteomes" id="UP001064489">
    <property type="component" value="Chromosome 12"/>
</dbReference>
<proteinExistence type="predicted"/>
<dbReference type="EMBL" id="JAJSOW010000107">
    <property type="protein sequence ID" value="KAI9157025.1"/>
    <property type="molecule type" value="Genomic_DNA"/>
</dbReference>
<gene>
    <name evidence="1" type="ORF">LWI28_015633</name>
</gene>
<reference evidence="1" key="1">
    <citation type="journal article" date="2022" name="Plant J.">
        <title>Strategies of tolerance reflected in two North American maple genomes.</title>
        <authorList>
            <person name="McEvoy S.L."/>
            <person name="Sezen U.U."/>
            <person name="Trouern-Trend A."/>
            <person name="McMahon S.M."/>
            <person name="Schaberg P.G."/>
            <person name="Yang J."/>
            <person name="Wegrzyn J.L."/>
            <person name="Swenson N.G."/>
        </authorList>
    </citation>
    <scope>NUCLEOTIDE SEQUENCE</scope>
    <source>
        <strain evidence="1">91603</strain>
    </source>
</reference>
<comment type="caution">
    <text evidence="1">The sequence shown here is derived from an EMBL/GenBank/DDBJ whole genome shotgun (WGS) entry which is preliminary data.</text>
</comment>